<reference evidence="1" key="2">
    <citation type="journal article" date="2011" name="Proc. Natl. Acad. Sci. U.S.A.">
        <title>Genomic insights into the physiology and ecology of the marine filamentous cyanobacterium Lyngbya majuscula.</title>
        <authorList>
            <person name="Jones A.C."/>
            <person name="Monroe E.A."/>
            <person name="Podell S."/>
            <person name="Hess W.R."/>
            <person name="Klages S."/>
            <person name="Esquenazi E."/>
            <person name="Niessen S."/>
            <person name="Hoover H."/>
            <person name="Rothmann M."/>
            <person name="Lasken R.S."/>
            <person name="Yates J.R.III."/>
            <person name="Reinhardt R."/>
            <person name="Kube M."/>
            <person name="Burkart M.D."/>
            <person name="Allen E.E."/>
            <person name="Dorrestein P.C."/>
            <person name="Gerwick W.H."/>
            <person name="Gerwick L."/>
        </authorList>
    </citation>
    <scope>NUCLEOTIDE SEQUENCE</scope>
    <source>
        <strain evidence="1">3L</strain>
    </source>
</reference>
<sequence length="81" mass="8775">MNLVLYTPISKGCAEALDSADKGVRSNIVACFLFQTVLPPLFELSNTKGSNQSLMPWPGLDVVELVADACRPVSRSDHVLK</sequence>
<dbReference type="EMBL" id="GL890922">
    <property type="protein sequence ID" value="EGJ32450.1"/>
    <property type="molecule type" value="Genomic_DNA"/>
</dbReference>
<dbReference type="AlphaFoldDB" id="F4XSI0"/>
<keyword evidence="3" id="KW-1185">Reference proteome</keyword>
<gene>
    <name evidence="2" type="ORF">LYNGBM3L_17540</name>
    <name evidence="1" type="ORF">LYNGBM3L_33900</name>
</gene>
<protein>
    <submittedName>
        <fullName evidence="2">Uncharacterized protein</fullName>
    </submittedName>
</protein>
<accession>F4XSI0</accession>
<evidence type="ECO:0000313" key="2">
    <source>
        <dbReference type="EMBL" id="EGJ32450.1"/>
    </source>
</evidence>
<evidence type="ECO:0000313" key="3">
    <source>
        <dbReference type="Proteomes" id="UP000003959"/>
    </source>
</evidence>
<dbReference type="HOGENOM" id="CLU_2570039_0_0_3"/>
<evidence type="ECO:0000313" key="1">
    <source>
        <dbReference type="EMBL" id="EGJ31706.1"/>
    </source>
</evidence>
<name>F4XSI0_9CYAN</name>
<dbReference type="Proteomes" id="UP000003959">
    <property type="component" value="Unassembled WGS sequence"/>
</dbReference>
<dbReference type="EMBL" id="GL890932">
    <property type="protein sequence ID" value="EGJ31706.1"/>
    <property type="molecule type" value="Genomic_DNA"/>
</dbReference>
<proteinExistence type="predicted"/>
<organism evidence="2 3">
    <name type="scientific">Moorena producens 3L</name>
    <dbReference type="NCBI Taxonomy" id="489825"/>
    <lineage>
        <taxon>Bacteria</taxon>
        <taxon>Bacillati</taxon>
        <taxon>Cyanobacteriota</taxon>
        <taxon>Cyanophyceae</taxon>
        <taxon>Coleofasciculales</taxon>
        <taxon>Coleofasciculaceae</taxon>
        <taxon>Moorena</taxon>
    </lineage>
</organism>
<reference evidence="2 3" key="1">
    <citation type="journal article" date="2011" name="Proc. Natl. Acad. Sci. U.S.A.">
        <title>Genomic insights into the physiology and ecology of the marine filamentous cyanobacterium Lyngbya majuscula.</title>
        <authorList>
            <person name="Jones A.C."/>
            <person name="Monroe E.A."/>
            <person name="Podell S."/>
            <person name="Hess W.R."/>
            <person name="Klages S."/>
            <person name="Esquenazi E."/>
            <person name="Niessen S."/>
            <person name="Hoover H."/>
            <person name="Rothmann M."/>
            <person name="Lasken R.S."/>
            <person name="Yates J.R.III."/>
            <person name="Reinhardt R."/>
            <person name="Kube M."/>
            <person name="Burkart M.D."/>
            <person name="Allen E.E."/>
            <person name="Dorrestein P.C."/>
            <person name="Gerwick W.H."/>
            <person name="Gerwick L."/>
        </authorList>
    </citation>
    <scope>NUCLEOTIDE SEQUENCE [LARGE SCALE GENOMIC DNA]</scope>
    <source>
        <strain evidence="2 3">3L</strain>
    </source>
</reference>